<name>A0A2P2NM72_RHIMU</name>
<dbReference type="AlphaFoldDB" id="A0A2P2NM72"/>
<proteinExistence type="predicted"/>
<sequence>MKPLFLASFSVSISELSSVWAFISSTANIPLFLGF</sequence>
<evidence type="ECO:0000313" key="1">
    <source>
        <dbReference type="EMBL" id="MBX43598.1"/>
    </source>
</evidence>
<protein>
    <submittedName>
        <fullName evidence="1">Uncharacterized protein</fullName>
    </submittedName>
</protein>
<accession>A0A2P2NM72</accession>
<dbReference type="EMBL" id="GGEC01063114">
    <property type="protein sequence ID" value="MBX43598.1"/>
    <property type="molecule type" value="Transcribed_RNA"/>
</dbReference>
<reference evidence="1" key="1">
    <citation type="submission" date="2018-02" db="EMBL/GenBank/DDBJ databases">
        <title>Rhizophora mucronata_Transcriptome.</title>
        <authorList>
            <person name="Meera S.P."/>
            <person name="Sreeshan A."/>
            <person name="Augustine A."/>
        </authorList>
    </citation>
    <scope>NUCLEOTIDE SEQUENCE</scope>
    <source>
        <tissue evidence="1">Leaf</tissue>
    </source>
</reference>
<organism evidence="1">
    <name type="scientific">Rhizophora mucronata</name>
    <name type="common">Asiatic mangrove</name>
    <dbReference type="NCBI Taxonomy" id="61149"/>
    <lineage>
        <taxon>Eukaryota</taxon>
        <taxon>Viridiplantae</taxon>
        <taxon>Streptophyta</taxon>
        <taxon>Embryophyta</taxon>
        <taxon>Tracheophyta</taxon>
        <taxon>Spermatophyta</taxon>
        <taxon>Magnoliopsida</taxon>
        <taxon>eudicotyledons</taxon>
        <taxon>Gunneridae</taxon>
        <taxon>Pentapetalae</taxon>
        <taxon>rosids</taxon>
        <taxon>fabids</taxon>
        <taxon>Malpighiales</taxon>
        <taxon>Rhizophoraceae</taxon>
        <taxon>Rhizophora</taxon>
    </lineage>
</organism>